<name>A0A9P3LHE2_9APHY</name>
<keyword evidence="2" id="KW-1185">Reference proteome</keyword>
<dbReference type="EMBL" id="BPQB01000047">
    <property type="protein sequence ID" value="GJE95230.1"/>
    <property type="molecule type" value="Genomic_DNA"/>
</dbReference>
<comment type="caution">
    <text evidence="1">The sequence shown here is derived from an EMBL/GenBank/DDBJ whole genome shotgun (WGS) entry which is preliminary data.</text>
</comment>
<evidence type="ECO:0000313" key="2">
    <source>
        <dbReference type="Proteomes" id="UP000703269"/>
    </source>
</evidence>
<accession>A0A9P3LHE2</accession>
<dbReference type="AlphaFoldDB" id="A0A9P3LHE2"/>
<protein>
    <submittedName>
        <fullName evidence="1">Uncharacterized protein</fullName>
    </submittedName>
</protein>
<proteinExistence type="predicted"/>
<evidence type="ECO:0000313" key="1">
    <source>
        <dbReference type="EMBL" id="GJE95230.1"/>
    </source>
</evidence>
<sequence length="90" mass="10286">MVYRRRQCRAEEAETPAGCNKRNGVRWARPAVEFIVIHGRRYFESLISISQSISIDCAGKRVALLKVFVLTLRKAIPDRQHVTGDSPLIY</sequence>
<dbReference type="Proteomes" id="UP000703269">
    <property type="component" value="Unassembled WGS sequence"/>
</dbReference>
<reference evidence="1 2" key="1">
    <citation type="submission" date="2021-08" db="EMBL/GenBank/DDBJ databases">
        <title>Draft Genome Sequence of Phanerochaete sordida strain YK-624.</title>
        <authorList>
            <person name="Mori T."/>
            <person name="Dohra H."/>
            <person name="Suzuki T."/>
            <person name="Kawagishi H."/>
            <person name="Hirai H."/>
        </authorList>
    </citation>
    <scope>NUCLEOTIDE SEQUENCE [LARGE SCALE GENOMIC DNA]</scope>
    <source>
        <strain evidence="1 2">YK-624</strain>
    </source>
</reference>
<organism evidence="1 2">
    <name type="scientific">Phanerochaete sordida</name>
    <dbReference type="NCBI Taxonomy" id="48140"/>
    <lineage>
        <taxon>Eukaryota</taxon>
        <taxon>Fungi</taxon>
        <taxon>Dikarya</taxon>
        <taxon>Basidiomycota</taxon>
        <taxon>Agaricomycotina</taxon>
        <taxon>Agaricomycetes</taxon>
        <taxon>Polyporales</taxon>
        <taxon>Phanerochaetaceae</taxon>
        <taxon>Phanerochaete</taxon>
    </lineage>
</organism>
<gene>
    <name evidence="1" type="ORF">PsYK624_114120</name>
</gene>